<dbReference type="AlphaFoldDB" id="A0AA88VY62"/>
<keyword evidence="2" id="KW-1185">Reference proteome</keyword>
<evidence type="ECO:0000313" key="2">
    <source>
        <dbReference type="Proteomes" id="UP001188597"/>
    </source>
</evidence>
<gene>
    <name evidence="1" type="ORF">RJ639_007354</name>
</gene>
<reference evidence="1" key="1">
    <citation type="submission" date="2022-12" db="EMBL/GenBank/DDBJ databases">
        <title>Draft genome assemblies for two species of Escallonia (Escalloniales).</title>
        <authorList>
            <person name="Chanderbali A."/>
            <person name="Dervinis C."/>
            <person name="Anghel I."/>
            <person name="Soltis D."/>
            <person name="Soltis P."/>
            <person name="Zapata F."/>
        </authorList>
    </citation>
    <scope>NUCLEOTIDE SEQUENCE</scope>
    <source>
        <strain evidence="1">UCBG64.0493</strain>
        <tissue evidence="1">Leaf</tissue>
    </source>
</reference>
<sequence length="61" mass="6697">MAGQLGGVTITGDLSSSLLLPMMHYAHSFGCSDATHGSHFLLKDWCSQEKKIWFELEPGTQ</sequence>
<evidence type="ECO:0000313" key="1">
    <source>
        <dbReference type="EMBL" id="KAK3016282.1"/>
    </source>
</evidence>
<name>A0AA88VY62_9ASTE</name>
<dbReference type="Proteomes" id="UP001188597">
    <property type="component" value="Unassembled WGS sequence"/>
</dbReference>
<accession>A0AA88VY62</accession>
<proteinExistence type="predicted"/>
<organism evidence="1 2">
    <name type="scientific">Escallonia herrerae</name>
    <dbReference type="NCBI Taxonomy" id="1293975"/>
    <lineage>
        <taxon>Eukaryota</taxon>
        <taxon>Viridiplantae</taxon>
        <taxon>Streptophyta</taxon>
        <taxon>Embryophyta</taxon>
        <taxon>Tracheophyta</taxon>
        <taxon>Spermatophyta</taxon>
        <taxon>Magnoliopsida</taxon>
        <taxon>eudicotyledons</taxon>
        <taxon>Gunneridae</taxon>
        <taxon>Pentapetalae</taxon>
        <taxon>asterids</taxon>
        <taxon>campanulids</taxon>
        <taxon>Escalloniales</taxon>
        <taxon>Escalloniaceae</taxon>
        <taxon>Escallonia</taxon>
    </lineage>
</organism>
<dbReference type="EMBL" id="JAVXUP010001077">
    <property type="protein sequence ID" value="KAK3016282.1"/>
    <property type="molecule type" value="Genomic_DNA"/>
</dbReference>
<comment type="caution">
    <text evidence="1">The sequence shown here is derived from an EMBL/GenBank/DDBJ whole genome shotgun (WGS) entry which is preliminary data.</text>
</comment>
<protein>
    <submittedName>
        <fullName evidence="1">Uncharacterized protein</fullName>
    </submittedName>
</protein>